<dbReference type="NCBIfam" id="TIGR01352">
    <property type="entry name" value="tonB_Cterm"/>
    <property type="match status" value="1"/>
</dbReference>
<feature type="compositionally biased region" description="Polar residues" evidence="5">
    <location>
        <begin position="175"/>
        <end position="187"/>
    </location>
</feature>
<evidence type="ECO:0000256" key="1">
    <source>
        <dbReference type="ARBA" id="ARBA00004167"/>
    </source>
</evidence>
<dbReference type="RefSeq" id="WP_088566434.1">
    <property type="nucleotide sequence ID" value="NZ_CP020946.1"/>
</dbReference>
<dbReference type="Proteomes" id="UP000197003">
    <property type="component" value="Chromosome"/>
</dbReference>
<keyword evidence="2 6" id="KW-0812">Transmembrane</keyword>
<dbReference type="GO" id="GO:0016020">
    <property type="term" value="C:membrane"/>
    <property type="evidence" value="ECO:0007669"/>
    <property type="project" value="UniProtKB-SubCell"/>
</dbReference>
<dbReference type="OrthoDB" id="5524095at2"/>
<dbReference type="InterPro" id="IPR037682">
    <property type="entry name" value="TonB_C"/>
</dbReference>
<gene>
    <name evidence="8" type="ORF">B9G79_16315</name>
</gene>
<evidence type="ECO:0000256" key="4">
    <source>
        <dbReference type="ARBA" id="ARBA00023136"/>
    </source>
</evidence>
<reference evidence="8 9" key="1">
    <citation type="submission" date="2017-04" db="EMBL/GenBank/DDBJ databases">
        <title>Whole genome sequence of Bdellovibrio bacteriovorus strain SSB218315.</title>
        <authorList>
            <person name="Oyedara O."/>
            <person name="Rodriguez-Perez M.A."/>
        </authorList>
    </citation>
    <scope>NUCLEOTIDE SEQUENCE [LARGE SCALE GENOMIC DNA]</scope>
    <source>
        <strain evidence="8 9">SSB218315</strain>
    </source>
</reference>
<evidence type="ECO:0000256" key="2">
    <source>
        <dbReference type="ARBA" id="ARBA00022692"/>
    </source>
</evidence>
<dbReference type="EMBL" id="CP020946">
    <property type="protein sequence ID" value="ASD65019.1"/>
    <property type="molecule type" value="Genomic_DNA"/>
</dbReference>
<feature type="transmembrane region" description="Helical" evidence="6">
    <location>
        <begin position="12"/>
        <end position="31"/>
    </location>
</feature>
<dbReference type="Gene3D" id="3.30.1150.10">
    <property type="match status" value="1"/>
</dbReference>
<evidence type="ECO:0000256" key="5">
    <source>
        <dbReference type="SAM" id="MobiDB-lite"/>
    </source>
</evidence>
<dbReference type="InterPro" id="IPR006260">
    <property type="entry name" value="TonB/TolA_C"/>
</dbReference>
<dbReference type="Pfam" id="PF13103">
    <property type="entry name" value="TonB_2"/>
    <property type="match status" value="1"/>
</dbReference>
<keyword evidence="3 6" id="KW-1133">Transmembrane helix</keyword>
<keyword evidence="4 6" id="KW-0472">Membrane</keyword>
<name>A0A1Z3NC23_BDEBC</name>
<dbReference type="GO" id="GO:0055085">
    <property type="term" value="P:transmembrane transport"/>
    <property type="evidence" value="ECO:0007669"/>
    <property type="project" value="InterPro"/>
</dbReference>
<evidence type="ECO:0000256" key="6">
    <source>
        <dbReference type="SAM" id="Phobius"/>
    </source>
</evidence>
<feature type="domain" description="TonB C-terminal" evidence="7">
    <location>
        <begin position="224"/>
        <end position="316"/>
    </location>
</feature>
<sequence length="316" mass="35315">MKKSPTFRKYIVLSLLLHFVVVGGFYITSLLKEEAPLKETVSIDFLTPEQLQQFAQAEKALQKKALQVPANQIVEQSETSANEEEVDTRFLSAKNQKVNKQTIAAERGQFQNTKKDQAVKSGPKGDGRQKNVAKSEESQKQIAKDLFKGFDANEAIERQKLADQKTGLGEGRGTGEQNTGTGAEASQSNDYIKDVEVGLETLLNTREFKYYSYYNRIRKQLSQHWEGRVRDKLSKMFKEGRAPAAANQDRITKLMIVLNDKGTLVRVQVLSDSGVQDLDDAAIEAFRAAAPFPNPPKGIVEGDGTVKIRWDFVLET</sequence>
<evidence type="ECO:0000313" key="8">
    <source>
        <dbReference type="EMBL" id="ASD65019.1"/>
    </source>
</evidence>
<organism evidence="8 9">
    <name type="scientific">Bdellovibrio bacteriovorus</name>
    <dbReference type="NCBI Taxonomy" id="959"/>
    <lineage>
        <taxon>Bacteria</taxon>
        <taxon>Pseudomonadati</taxon>
        <taxon>Bdellovibrionota</taxon>
        <taxon>Bdellovibrionia</taxon>
        <taxon>Bdellovibrionales</taxon>
        <taxon>Pseudobdellovibrionaceae</taxon>
        <taxon>Bdellovibrio</taxon>
    </lineage>
</organism>
<dbReference type="SUPFAM" id="SSF74653">
    <property type="entry name" value="TolA/TonB C-terminal domain"/>
    <property type="match status" value="1"/>
</dbReference>
<evidence type="ECO:0000313" key="9">
    <source>
        <dbReference type="Proteomes" id="UP000197003"/>
    </source>
</evidence>
<evidence type="ECO:0000259" key="7">
    <source>
        <dbReference type="PROSITE" id="PS52015"/>
    </source>
</evidence>
<protein>
    <submittedName>
        <fullName evidence="8">Energy transducer TonB</fullName>
    </submittedName>
</protein>
<feature type="compositionally biased region" description="Basic and acidic residues" evidence="5">
    <location>
        <begin position="113"/>
        <end position="138"/>
    </location>
</feature>
<feature type="region of interest" description="Disordered" evidence="5">
    <location>
        <begin position="104"/>
        <end position="138"/>
    </location>
</feature>
<dbReference type="AlphaFoldDB" id="A0A1Z3NC23"/>
<proteinExistence type="predicted"/>
<comment type="subcellular location">
    <subcellularLocation>
        <location evidence="1">Membrane</location>
        <topology evidence="1">Single-pass membrane protein</topology>
    </subcellularLocation>
</comment>
<dbReference type="PROSITE" id="PS52015">
    <property type="entry name" value="TONB_CTD"/>
    <property type="match status" value="1"/>
</dbReference>
<accession>A0A1Z3NC23</accession>
<evidence type="ECO:0000256" key="3">
    <source>
        <dbReference type="ARBA" id="ARBA00022989"/>
    </source>
</evidence>
<feature type="region of interest" description="Disordered" evidence="5">
    <location>
        <begin position="161"/>
        <end position="187"/>
    </location>
</feature>